<dbReference type="STRING" id="538381.GCA_001696535_03248"/>
<evidence type="ECO:0000313" key="2">
    <source>
        <dbReference type="EMBL" id="SOB96648.1"/>
    </source>
</evidence>
<dbReference type="Gene3D" id="3.90.1570.30">
    <property type="match status" value="1"/>
</dbReference>
<organism evidence="2 3">
    <name type="scientific">Stappia indica</name>
    <dbReference type="NCBI Taxonomy" id="538381"/>
    <lineage>
        <taxon>Bacteria</taxon>
        <taxon>Pseudomonadati</taxon>
        <taxon>Pseudomonadota</taxon>
        <taxon>Alphaproteobacteria</taxon>
        <taxon>Hyphomicrobiales</taxon>
        <taxon>Stappiaceae</taxon>
        <taxon>Stappia</taxon>
    </lineage>
</organism>
<dbReference type="InterPro" id="IPR029464">
    <property type="entry name" value="HSDR_N"/>
</dbReference>
<accession>A0A285RSB7</accession>
<dbReference type="InterPro" id="IPR017035">
    <property type="entry name" value="UCP035009_HsdR_All3000-type"/>
</dbReference>
<dbReference type="PIRSF" id="PIRSF035009">
    <property type="entry name" value="UCP035009_HSDR_N"/>
    <property type="match status" value="1"/>
</dbReference>
<feature type="domain" description="Type I restriction enzyme R protein N-terminal" evidence="1">
    <location>
        <begin position="48"/>
        <end position="127"/>
    </location>
</feature>
<dbReference type="Proteomes" id="UP000219331">
    <property type="component" value="Unassembled WGS sequence"/>
</dbReference>
<evidence type="ECO:0000259" key="1">
    <source>
        <dbReference type="Pfam" id="PF13588"/>
    </source>
</evidence>
<protein>
    <recommendedName>
        <fullName evidence="1">Type I restriction enzyme R protein N-terminal domain-containing protein</fullName>
    </recommendedName>
</protein>
<dbReference type="AlphaFoldDB" id="A0A285RSB7"/>
<sequence>MSFKDSVSELSVRSQSARKMAQTEEATKNAVVMPFLRALGFDVFNPSQVIPEFVSDVGTKKGEKVDYAVRIGDRIEYLIEAKSISTNLSDAQYNQLFRYFTVTEARIAILTNGIQFWFFTDIEDKNKMDTTPFFKFDLDAYDENDLKEIEKFHVERFDIEKIRSAASSMKYTRLATAYINSQWNAPDDEFVKFVARSFYEGNITKQVVEGLRPIIKRAFDDLFRQKARQKFNAVLEGSERDAAPEAEALAEEETSDIVTTQEELDAFYMIRAICSEVTPASNIHMRDQKSYCGILFENNNRKPIVRLHFNGKKLHIGVFDEAKAETRIPIESLEEIFSHKDKILETVTRYLATEPV</sequence>
<keyword evidence="3" id="KW-1185">Reference proteome</keyword>
<name>A0A285RSB7_9HYPH</name>
<proteinExistence type="predicted"/>
<dbReference type="Pfam" id="PF13588">
    <property type="entry name" value="HSDR_N_2"/>
    <property type="match status" value="1"/>
</dbReference>
<evidence type="ECO:0000313" key="3">
    <source>
        <dbReference type="Proteomes" id="UP000219331"/>
    </source>
</evidence>
<dbReference type="EMBL" id="OBML01000002">
    <property type="protein sequence ID" value="SOB96648.1"/>
    <property type="molecule type" value="Genomic_DNA"/>
</dbReference>
<dbReference type="OrthoDB" id="9148007at2"/>
<gene>
    <name evidence="2" type="ORF">SAMN05421512_102271</name>
</gene>
<dbReference type="RefSeq" id="WP_097174041.1">
    <property type="nucleotide sequence ID" value="NZ_JAJGNR010000006.1"/>
</dbReference>
<reference evidence="2 3" key="1">
    <citation type="submission" date="2017-08" db="EMBL/GenBank/DDBJ databases">
        <authorList>
            <person name="de Groot N.N."/>
        </authorList>
    </citation>
    <scope>NUCLEOTIDE SEQUENCE [LARGE SCALE GENOMIC DNA]</scope>
    <source>
        <strain evidence="2 3">USBA 352</strain>
    </source>
</reference>